<evidence type="ECO:0000313" key="15">
    <source>
        <dbReference type="Proteomes" id="UP001151699"/>
    </source>
</evidence>
<evidence type="ECO:0000256" key="4">
    <source>
        <dbReference type="ARBA" id="ARBA00022527"/>
    </source>
</evidence>
<reference evidence="14" key="1">
    <citation type="submission" date="2022-07" db="EMBL/GenBank/DDBJ databases">
        <authorList>
            <person name="Trinca V."/>
            <person name="Uliana J.V.C."/>
            <person name="Torres T.T."/>
            <person name="Ward R.J."/>
            <person name="Monesi N."/>
        </authorList>
    </citation>
    <scope>NUCLEOTIDE SEQUENCE</scope>
    <source>
        <strain evidence="14">HSMRA1968</strain>
        <tissue evidence="14">Whole embryos</tissue>
    </source>
</reference>
<dbReference type="EC" id="2.7.11.21" evidence="2"/>
<dbReference type="AlphaFoldDB" id="A0A9Q0NF58"/>
<dbReference type="GO" id="GO:0005634">
    <property type="term" value="C:nucleus"/>
    <property type="evidence" value="ECO:0007669"/>
    <property type="project" value="TreeGrafter"/>
</dbReference>
<keyword evidence="5" id="KW-0808">Transferase</keyword>
<evidence type="ECO:0000256" key="11">
    <source>
        <dbReference type="ARBA" id="ARBA00048347"/>
    </source>
</evidence>
<dbReference type="CDD" id="cd13117">
    <property type="entry name" value="POLO_box_2"/>
    <property type="match status" value="1"/>
</dbReference>
<evidence type="ECO:0000256" key="5">
    <source>
        <dbReference type="ARBA" id="ARBA00022679"/>
    </source>
</evidence>
<feature type="domain" description="Protein kinase" evidence="12">
    <location>
        <begin position="24"/>
        <end position="277"/>
    </location>
</feature>
<comment type="catalytic activity">
    <reaction evidence="10">
        <text>L-threonyl-[protein] + ATP = O-phospho-L-threonyl-[protein] + ADP + H(+)</text>
        <dbReference type="Rhea" id="RHEA:46608"/>
        <dbReference type="Rhea" id="RHEA-COMP:11060"/>
        <dbReference type="Rhea" id="RHEA-COMP:11605"/>
        <dbReference type="ChEBI" id="CHEBI:15378"/>
        <dbReference type="ChEBI" id="CHEBI:30013"/>
        <dbReference type="ChEBI" id="CHEBI:30616"/>
        <dbReference type="ChEBI" id="CHEBI:61977"/>
        <dbReference type="ChEBI" id="CHEBI:456216"/>
        <dbReference type="EC" id="2.7.11.21"/>
    </reaction>
</comment>
<dbReference type="CDD" id="cd13118">
    <property type="entry name" value="POLO_box_1"/>
    <property type="match status" value="1"/>
</dbReference>
<keyword evidence="9" id="KW-0067">ATP-binding</keyword>
<dbReference type="SMART" id="SM00220">
    <property type="entry name" value="S_TKc"/>
    <property type="match status" value="1"/>
</dbReference>
<dbReference type="GO" id="GO:0000776">
    <property type="term" value="C:kinetochore"/>
    <property type="evidence" value="ECO:0007669"/>
    <property type="project" value="TreeGrafter"/>
</dbReference>
<evidence type="ECO:0000256" key="6">
    <source>
        <dbReference type="ARBA" id="ARBA00022737"/>
    </source>
</evidence>
<dbReference type="Gene3D" id="1.10.510.10">
    <property type="entry name" value="Transferase(Phosphotransferase) domain 1"/>
    <property type="match status" value="1"/>
</dbReference>
<dbReference type="PANTHER" id="PTHR24345:SF93">
    <property type="entry name" value="SERINE_THREONINE-PROTEIN KINASE PLK1"/>
    <property type="match status" value="1"/>
</dbReference>
<dbReference type="Proteomes" id="UP001151699">
    <property type="component" value="Chromosome A"/>
</dbReference>
<dbReference type="PROSITE" id="PS50011">
    <property type="entry name" value="PROTEIN_KINASE_DOM"/>
    <property type="match status" value="1"/>
</dbReference>
<dbReference type="Pfam" id="PF00069">
    <property type="entry name" value="Pkinase"/>
    <property type="match status" value="1"/>
</dbReference>
<proteinExistence type="predicted"/>
<evidence type="ECO:0000256" key="7">
    <source>
        <dbReference type="ARBA" id="ARBA00022741"/>
    </source>
</evidence>
<dbReference type="GO" id="GO:0005524">
    <property type="term" value="F:ATP binding"/>
    <property type="evidence" value="ECO:0007669"/>
    <property type="project" value="UniProtKB-KW"/>
</dbReference>
<comment type="subcellular location">
    <subcellularLocation>
        <location evidence="1">Cytoplasm</location>
    </subcellularLocation>
</comment>
<dbReference type="InterPro" id="IPR000959">
    <property type="entry name" value="POLO_box_dom"/>
</dbReference>
<dbReference type="OrthoDB" id="408964at2759"/>
<evidence type="ECO:0000259" key="13">
    <source>
        <dbReference type="PROSITE" id="PS50078"/>
    </source>
</evidence>
<organism evidence="14 15">
    <name type="scientific">Pseudolycoriella hygida</name>
    <dbReference type="NCBI Taxonomy" id="35572"/>
    <lineage>
        <taxon>Eukaryota</taxon>
        <taxon>Metazoa</taxon>
        <taxon>Ecdysozoa</taxon>
        <taxon>Arthropoda</taxon>
        <taxon>Hexapoda</taxon>
        <taxon>Insecta</taxon>
        <taxon>Pterygota</taxon>
        <taxon>Neoptera</taxon>
        <taxon>Endopterygota</taxon>
        <taxon>Diptera</taxon>
        <taxon>Nematocera</taxon>
        <taxon>Sciaroidea</taxon>
        <taxon>Sciaridae</taxon>
        <taxon>Pseudolycoriella</taxon>
    </lineage>
</organism>
<evidence type="ECO:0000313" key="14">
    <source>
        <dbReference type="EMBL" id="KAJ6648421.1"/>
    </source>
</evidence>
<comment type="catalytic activity">
    <reaction evidence="11">
        <text>L-seryl-[protein] + ATP = O-phospho-L-seryl-[protein] + ADP + H(+)</text>
        <dbReference type="Rhea" id="RHEA:17989"/>
        <dbReference type="Rhea" id="RHEA-COMP:9863"/>
        <dbReference type="Rhea" id="RHEA-COMP:11604"/>
        <dbReference type="ChEBI" id="CHEBI:15378"/>
        <dbReference type="ChEBI" id="CHEBI:29999"/>
        <dbReference type="ChEBI" id="CHEBI:30616"/>
        <dbReference type="ChEBI" id="CHEBI:83421"/>
        <dbReference type="ChEBI" id="CHEBI:456216"/>
        <dbReference type="EC" id="2.7.11.21"/>
    </reaction>
</comment>
<accession>A0A9Q0NF58</accession>
<gene>
    <name evidence="14" type="primary">polo_1</name>
    <name evidence="14" type="ORF">Bhyg_03649</name>
</gene>
<dbReference type="FunFam" id="3.30.200.20:FF:000284">
    <property type="entry name" value="Serine/threonine-protein kinase PLK"/>
    <property type="match status" value="1"/>
</dbReference>
<dbReference type="InterPro" id="IPR008271">
    <property type="entry name" value="Ser/Thr_kinase_AS"/>
</dbReference>
<feature type="domain" description="POLO box" evidence="13">
    <location>
        <begin position="501"/>
        <end position="581"/>
    </location>
</feature>
<keyword evidence="4" id="KW-0723">Serine/threonine-protein kinase</keyword>
<keyword evidence="8 14" id="KW-0418">Kinase</keyword>
<evidence type="ECO:0000259" key="12">
    <source>
        <dbReference type="PROSITE" id="PS50011"/>
    </source>
</evidence>
<dbReference type="FunFam" id="3.30.1120.30:FF:000001">
    <property type="entry name" value="Serine/threonine-protein kinase PLK"/>
    <property type="match status" value="1"/>
</dbReference>
<keyword evidence="3" id="KW-0963">Cytoplasm</keyword>
<feature type="domain" description="POLO box" evidence="13">
    <location>
        <begin position="401"/>
        <end position="479"/>
    </location>
</feature>
<dbReference type="SUPFAM" id="SSF56112">
    <property type="entry name" value="Protein kinase-like (PK-like)"/>
    <property type="match status" value="1"/>
</dbReference>
<evidence type="ECO:0000256" key="9">
    <source>
        <dbReference type="ARBA" id="ARBA00022840"/>
    </source>
</evidence>
<dbReference type="GO" id="GO:0005813">
    <property type="term" value="C:centrosome"/>
    <property type="evidence" value="ECO:0007669"/>
    <property type="project" value="TreeGrafter"/>
</dbReference>
<dbReference type="Pfam" id="PF00659">
    <property type="entry name" value="POLO_box"/>
    <property type="match status" value="2"/>
</dbReference>
<dbReference type="InterPro" id="IPR033701">
    <property type="entry name" value="POLO_box_1"/>
</dbReference>
<dbReference type="InterPro" id="IPR033695">
    <property type="entry name" value="POLO_box_2"/>
</dbReference>
<evidence type="ECO:0000256" key="3">
    <source>
        <dbReference type="ARBA" id="ARBA00022490"/>
    </source>
</evidence>
<keyword evidence="15" id="KW-1185">Reference proteome</keyword>
<sequence length="584" mass="66949">MSSKPADTVNVPAMLVDSKKNVLYERLRFFGKGGYAVCFKIKDTKTDKIFAGKIVSKSLLIKEHNQREKLTQEMMIHQTLDHKNIVKFLSFFEDAINIYIVLELCENRSMMELHQRRRVITDYECRFYMYQILEGVKYLHENNIIHRDLKLGNLFLNDQLNVKIGDFGLATRIEFDGERKKTLCGTPNYVAPEVLTEIGHSFEADIWSIGCVMYALLVGRPPFETKTLRETYRKIKMCDYKMPKIVCPSATEMIIAMLQSNPQKRPCANKLLHFDFIKGHHIPSFLPSSCLTMAPRSHEVEGGEREIGHNRNPLMGLIQHIGSRLFMKMNPADENAGDTFLQKNLNDSITACGSVATNVEYKSDVESLLKQLTIMFNSKPRKNVSLDSEENTDPAAQPLFWVSKWVDYSDKYGFAYQLCDDGIGVMFNDTTKLIVLANGIDVHFIDKDGTESYMTTAAYPTEMAKKMKLLTYFKSFMTELLSKAGGSVKVEQSDVVSRIPHMHAWFRTTCAAVMHLTNGSVQFNFNDHVKIILCPRMSSVTYINNSSFRTYRFSTIQERGLTKDLYQKLRYAHEKLKTLLQKIS</sequence>
<dbReference type="CDD" id="cd14099">
    <property type="entry name" value="STKc_PLK"/>
    <property type="match status" value="1"/>
</dbReference>
<dbReference type="GO" id="GO:0005737">
    <property type="term" value="C:cytoplasm"/>
    <property type="evidence" value="ECO:0007669"/>
    <property type="project" value="UniProtKB-SubCell"/>
</dbReference>
<evidence type="ECO:0000256" key="1">
    <source>
        <dbReference type="ARBA" id="ARBA00004496"/>
    </source>
</evidence>
<dbReference type="GO" id="GO:0004674">
    <property type="term" value="F:protein serine/threonine kinase activity"/>
    <property type="evidence" value="ECO:0007669"/>
    <property type="project" value="UniProtKB-KW"/>
</dbReference>
<dbReference type="Gene3D" id="3.30.1120.30">
    <property type="entry name" value="POLO box domain"/>
    <property type="match status" value="2"/>
</dbReference>
<dbReference type="EMBL" id="WJQU01000001">
    <property type="protein sequence ID" value="KAJ6648421.1"/>
    <property type="molecule type" value="Genomic_DNA"/>
</dbReference>
<evidence type="ECO:0000256" key="8">
    <source>
        <dbReference type="ARBA" id="ARBA00022777"/>
    </source>
</evidence>
<protein>
    <recommendedName>
        <fullName evidence="2">polo kinase</fullName>
        <ecNumber evidence="2">2.7.11.21</ecNumber>
    </recommendedName>
</protein>
<dbReference type="SUPFAM" id="SSF82615">
    <property type="entry name" value="Polo-box domain"/>
    <property type="match status" value="2"/>
</dbReference>
<dbReference type="PANTHER" id="PTHR24345">
    <property type="entry name" value="SERINE/THREONINE-PROTEIN KINASE PLK"/>
    <property type="match status" value="1"/>
</dbReference>
<dbReference type="PROSITE" id="PS50078">
    <property type="entry name" value="POLO_BOX"/>
    <property type="match status" value="2"/>
</dbReference>
<evidence type="ECO:0000256" key="2">
    <source>
        <dbReference type="ARBA" id="ARBA00012424"/>
    </source>
</evidence>
<comment type="caution">
    <text evidence="14">The sequence shown here is derived from an EMBL/GenBank/DDBJ whole genome shotgun (WGS) entry which is preliminary data.</text>
</comment>
<evidence type="ECO:0000256" key="10">
    <source>
        <dbReference type="ARBA" id="ARBA00047802"/>
    </source>
</evidence>
<dbReference type="FunFam" id="1.10.510.10:FF:000311">
    <property type="entry name" value="Serine/threonine-protein kinase PLK"/>
    <property type="match status" value="1"/>
</dbReference>
<dbReference type="PROSITE" id="PS00108">
    <property type="entry name" value="PROTEIN_KINASE_ST"/>
    <property type="match status" value="1"/>
</dbReference>
<dbReference type="GO" id="GO:0007052">
    <property type="term" value="P:mitotic spindle organization"/>
    <property type="evidence" value="ECO:0007669"/>
    <property type="project" value="TreeGrafter"/>
</dbReference>
<keyword evidence="6" id="KW-0677">Repeat</keyword>
<dbReference type="GO" id="GO:0000922">
    <property type="term" value="C:spindle pole"/>
    <property type="evidence" value="ECO:0007669"/>
    <property type="project" value="TreeGrafter"/>
</dbReference>
<dbReference type="InterPro" id="IPR011009">
    <property type="entry name" value="Kinase-like_dom_sf"/>
</dbReference>
<dbReference type="Gene3D" id="3.30.200.20">
    <property type="entry name" value="Phosphorylase Kinase, domain 1"/>
    <property type="match status" value="1"/>
</dbReference>
<dbReference type="InterPro" id="IPR036947">
    <property type="entry name" value="POLO_box_dom_sf"/>
</dbReference>
<dbReference type="InterPro" id="IPR000719">
    <property type="entry name" value="Prot_kinase_dom"/>
</dbReference>
<name>A0A9Q0NF58_9DIPT</name>
<keyword evidence="7" id="KW-0547">Nucleotide-binding</keyword>